<name>A0AAD6CUQ3_9EURO</name>
<organism evidence="1 2">
    <name type="scientific">Penicillium frequentans</name>
    <dbReference type="NCBI Taxonomy" id="3151616"/>
    <lineage>
        <taxon>Eukaryota</taxon>
        <taxon>Fungi</taxon>
        <taxon>Dikarya</taxon>
        <taxon>Ascomycota</taxon>
        <taxon>Pezizomycotina</taxon>
        <taxon>Eurotiomycetes</taxon>
        <taxon>Eurotiomycetidae</taxon>
        <taxon>Eurotiales</taxon>
        <taxon>Aspergillaceae</taxon>
        <taxon>Penicillium</taxon>
    </lineage>
</organism>
<protein>
    <submittedName>
        <fullName evidence="1">Uncharacterized protein</fullName>
    </submittedName>
</protein>
<evidence type="ECO:0000313" key="1">
    <source>
        <dbReference type="EMBL" id="KAJ5540417.1"/>
    </source>
</evidence>
<dbReference type="Proteomes" id="UP001220324">
    <property type="component" value="Unassembled WGS sequence"/>
</dbReference>
<comment type="caution">
    <text evidence="1">The sequence shown here is derived from an EMBL/GenBank/DDBJ whole genome shotgun (WGS) entry which is preliminary data.</text>
</comment>
<keyword evidence="2" id="KW-1185">Reference proteome</keyword>
<accession>A0AAD6CUQ3</accession>
<gene>
    <name evidence="1" type="ORF">N7494_005493</name>
</gene>
<sequence length="107" mass="12187">MKATYALETRLRRGPVVVVTVLGIFGDNYDWASFYALQLRQVRPAAPESLILSALTILPHGIWDSSRNSEDLNHGLLYADYWNRAQLPDPSYYHNGYRLGVVSEYDP</sequence>
<dbReference type="AlphaFoldDB" id="A0AAD6CUQ3"/>
<evidence type="ECO:0000313" key="2">
    <source>
        <dbReference type="Proteomes" id="UP001220324"/>
    </source>
</evidence>
<reference evidence="1 2" key="1">
    <citation type="journal article" date="2023" name="IMA Fungus">
        <title>Comparative genomic study of the Penicillium genus elucidates a diverse pangenome and 15 lateral gene transfer events.</title>
        <authorList>
            <person name="Petersen C."/>
            <person name="Sorensen T."/>
            <person name="Nielsen M.R."/>
            <person name="Sondergaard T.E."/>
            <person name="Sorensen J.L."/>
            <person name="Fitzpatrick D.A."/>
            <person name="Frisvad J.C."/>
            <person name="Nielsen K.L."/>
        </authorList>
    </citation>
    <scope>NUCLEOTIDE SEQUENCE [LARGE SCALE GENOMIC DNA]</scope>
    <source>
        <strain evidence="1 2">IBT 35679</strain>
    </source>
</reference>
<proteinExistence type="predicted"/>
<dbReference type="EMBL" id="JAQIZZ010000005">
    <property type="protein sequence ID" value="KAJ5540417.1"/>
    <property type="molecule type" value="Genomic_DNA"/>
</dbReference>